<protein>
    <submittedName>
        <fullName evidence="1">Uncharacterized protein</fullName>
    </submittedName>
</protein>
<dbReference type="AlphaFoldDB" id="A0A2H0N3A5"/>
<evidence type="ECO:0000313" key="2">
    <source>
        <dbReference type="Proteomes" id="UP000229782"/>
    </source>
</evidence>
<gene>
    <name evidence="1" type="ORF">COV60_00550</name>
</gene>
<organism evidence="1 2">
    <name type="scientific">Candidatus Magasanikbacteria bacterium CG11_big_fil_rev_8_21_14_0_20_43_7</name>
    <dbReference type="NCBI Taxonomy" id="1974654"/>
    <lineage>
        <taxon>Bacteria</taxon>
        <taxon>Candidatus Magasanikiibacteriota</taxon>
    </lineage>
</organism>
<name>A0A2H0N3A5_9BACT</name>
<proteinExistence type="predicted"/>
<sequence>MAYNADRYTLPSPTFDERFQKIFFGSLYKVDALEIAEKVVESLSEEQILVLRKKTREEIVKLFEDGVRANVVEHPRVVKQRIESMRTLIEKTATAIVARVKEIDINTTSLI</sequence>
<dbReference type="Proteomes" id="UP000229782">
    <property type="component" value="Unassembled WGS sequence"/>
</dbReference>
<dbReference type="EMBL" id="PCWM01000012">
    <property type="protein sequence ID" value="PIR03387.1"/>
    <property type="molecule type" value="Genomic_DNA"/>
</dbReference>
<reference evidence="1 2" key="1">
    <citation type="submission" date="2017-09" db="EMBL/GenBank/DDBJ databases">
        <title>Depth-based differentiation of microbial function through sediment-hosted aquifers and enrichment of novel symbionts in the deep terrestrial subsurface.</title>
        <authorList>
            <person name="Probst A.J."/>
            <person name="Ladd B."/>
            <person name="Jarett J.K."/>
            <person name="Geller-Mcgrath D.E."/>
            <person name="Sieber C.M."/>
            <person name="Emerson J.B."/>
            <person name="Anantharaman K."/>
            <person name="Thomas B.C."/>
            <person name="Malmstrom R."/>
            <person name="Stieglmeier M."/>
            <person name="Klingl A."/>
            <person name="Woyke T."/>
            <person name="Ryan C.M."/>
            <person name="Banfield J.F."/>
        </authorList>
    </citation>
    <scope>NUCLEOTIDE SEQUENCE [LARGE SCALE GENOMIC DNA]</scope>
    <source>
        <strain evidence="1">CG11_big_fil_rev_8_21_14_0_20_43_7</strain>
    </source>
</reference>
<comment type="caution">
    <text evidence="1">The sequence shown here is derived from an EMBL/GenBank/DDBJ whole genome shotgun (WGS) entry which is preliminary data.</text>
</comment>
<accession>A0A2H0N3A5</accession>
<evidence type="ECO:0000313" key="1">
    <source>
        <dbReference type="EMBL" id="PIR03387.1"/>
    </source>
</evidence>